<dbReference type="RefSeq" id="WP_089679277.1">
    <property type="nucleotide sequence ID" value="NZ_FNFO01000002.1"/>
</dbReference>
<dbReference type="EMBL" id="FNFO01000002">
    <property type="protein sequence ID" value="SDK16906.1"/>
    <property type="molecule type" value="Genomic_DNA"/>
</dbReference>
<feature type="domain" description="Knr4/Smi1-like" evidence="1">
    <location>
        <begin position="4"/>
        <end position="94"/>
    </location>
</feature>
<protein>
    <submittedName>
        <fullName evidence="2">SMI1 / KNR4 family (SUKH-1)</fullName>
    </submittedName>
</protein>
<evidence type="ECO:0000313" key="2">
    <source>
        <dbReference type="EMBL" id="SDK16906.1"/>
    </source>
</evidence>
<organism evidence="2 3">
    <name type="scientific">Catalinimonas alkaloidigena</name>
    <dbReference type="NCBI Taxonomy" id="1075417"/>
    <lineage>
        <taxon>Bacteria</taxon>
        <taxon>Pseudomonadati</taxon>
        <taxon>Bacteroidota</taxon>
        <taxon>Cytophagia</taxon>
        <taxon>Cytophagales</taxon>
        <taxon>Catalimonadaceae</taxon>
        <taxon>Catalinimonas</taxon>
    </lineage>
</organism>
<evidence type="ECO:0000259" key="1">
    <source>
        <dbReference type="Pfam" id="PF09346"/>
    </source>
</evidence>
<dbReference type="InterPro" id="IPR018958">
    <property type="entry name" value="Knr4/Smi1-like_dom"/>
</dbReference>
<dbReference type="Pfam" id="PF09346">
    <property type="entry name" value="SMI1_KNR4"/>
    <property type="match status" value="1"/>
</dbReference>
<name>A0A1G8ZP74_9BACT</name>
<dbReference type="OrthoDB" id="1353528at2"/>
<dbReference type="AlphaFoldDB" id="A0A1G8ZP74"/>
<gene>
    <name evidence="2" type="ORF">SAMN05421823_10247</name>
</gene>
<dbReference type="Proteomes" id="UP000198510">
    <property type="component" value="Unassembled WGS sequence"/>
</dbReference>
<dbReference type="STRING" id="1075417.SAMN05421823_10247"/>
<accession>A0A1G8ZP74</accession>
<sequence>MPFPIDEEHIRKAEAELGLLFPQAYRSRMAHVNGGELDSEEWEIELFPIPDTSDRKRLSRTANHVGLETMKAKQWADFPAHSLAIGTDGWTIFCC</sequence>
<dbReference type="InterPro" id="IPR037883">
    <property type="entry name" value="Knr4/Smi1-like_sf"/>
</dbReference>
<evidence type="ECO:0000313" key="3">
    <source>
        <dbReference type="Proteomes" id="UP000198510"/>
    </source>
</evidence>
<keyword evidence="3" id="KW-1185">Reference proteome</keyword>
<proteinExistence type="predicted"/>
<dbReference type="SUPFAM" id="SSF160631">
    <property type="entry name" value="SMI1/KNR4-like"/>
    <property type="match status" value="1"/>
</dbReference>
<reference evidence="2 3" key="1">
    <citation type="submission" date="2016-10" db="EMBL/GenBank/DDBJ databases">
        <authorList>
            <person name="de Groot N.N."/>
        </authorList>
    </citation>
    <scope>NUCLEOTIDE SEQUENCE [LARGE SCALE GENOMIC DNA]</scope>
    <source>
        <strain evidence="2 3">DSM 25186</strain>
    </source>
</reference>
<dbReference type="Gene3D" id="3.40.1580.10">
    <property type="entry name" value="SMI1/KNR4-like"/>
    <property type="match status" value="1"/>
</dbReference>